<feature type="region of interest" description="Disordered" evidence="2">
    <location>
        <begin position="147"/>
        <end position="175"/>
    </location>
</feature>
<feature type="domain" description="Up-regulated during septation protein 1" evidence="3">
    <location>
        <begin position="87"/>
        <end position="212"/>
    </location>
</feature>
<dbReference type="InterPro" id="IPR056703">
    <property type="entry name" value="DUF7801"/>
</dbReference>
<dbReference type="Pfam" id="PF15456">
    <property type="entry name" value="Uds1"/>
    <property type="match status" value="1"/>
</dbReference>
<feature type="compositionally biased region" description="Basic and acidic residues" evidence="2">
    <location>
        <begin position="917"/>
        <end position="937"/>
    </location>
</feature>
<evidence type="ECO:0000313" key="6">
    <source>
        <dbReference type="Proteomes" id="UP001187682"/>
    </source>
</evidence>
<name>A0AAE8SYA5_9PEZI</name>
<feature type="region of interest" description="Disordered" evidence="2">
    <location>
        <begin position="917"/>
        <end position="954"/>
    </location>
</feature>
<feature type="coiled-coil region" evidence="1">
    <location>
        <begin position="512"/>
        <end position="882"/>
    </location>
</feature>
<feature type="compositionally biased region" description="Basic and acidic residues" evidence="2">
    <location>
        <begin position="282"/>
        <end position="294"/>
    </location>
</feature>
<evidence type="ECO:0000256" key="1">
    <source>
        <dbReference type="SAM" id="Coils"/>
    </source>
</evidence>
<comment type="caution">
    <text evidence="5">The sequence shown here is derived from an EMBL/GenBank/DDBJ whole genome shotgun (WGS) entry which is preliminary data.</text>
</comment>
<dbReference type="EMBL" id="ONZQ02000013">
    <property type="protein sequence ID" value="SPO05685.1"/>
    <property type="molecule type" value="Genomic_DNA"/>
</dbReference>
<sequence length="954" mass="106731">MTLDVGVQDLGPWRGFGAVDMNGFSPPRNPNPQGYSGRSPAPNAGGRLVVDGQSNANNFDKNAPRLNSKNAGQPQSSLVDLDDAIQVHLLTETALFDSRRFEILSQEEVDDLKKQCQSLTQRIEKTRSNLVVQNKYRDAAVSMAKLYSPAGRQSPSETRGNNRNSAQAVELERQASERKCEELGAELADLEKRIMTPQRRLLEHTAAILQLTHNASRKQLKPPPNMPMMNGIPGSPESLYTYSNDRGSIDDGDDAYLDLADPSDRMRARNNLINIPPKSSARSKDGTLQDERDRLRQENDRLREETSQLRAQSDALGLEVDALRREGSDQGREVADLERKLDSLMKREQEQQSSRSRSLDAGEEASATARIDALNKQVTDLLLRVNATPPPPPNPAAVGRTDIELDDRISYLQYALRVVETEMLQANEAANIARSMPTGDADAEPKLRELWDIVQSGFLELQRQREGRRKIQIEKGLEEEEEEMTIDQTFDLDEGYSAISLQSRVKTVASQINKLTEQKFVLKRQIKQQRELNSQSSSEKDTEIQNRDAEIERRIEEAQKKEMELQGRLMELDTREAEVAELQGQVRDLNDRLIEAQSASGNGANNEARVKELEAELADAKQYLEQSRADATQTQGMLVSALRDLDTANQQAETRESEGLKAARAELEEKRSNLAALEAKRNDLESRLNMTEASRAELQTRMDGIDGKIESLEIELLEAKAALKAAEAASEFKQRELDGNQREIKEKDDVLESLNLMVVELKTELTIAKAELDGAYGSRAERAADMAAIKSSDEVEQLKSQINTYKEELDQTLKQLEEVTRETIAAEREKIEVEMKLDDAVAVRSTLEGEIRELTERLDSELGAARERINTLQEELDTARLKVAPGEGGGGGARSGAGAAMLSEQFRTTMRVERKKFQEDLREEQAKRRKLEEELSRLRRAQGPGKSPLSPGRA</sequence>
<feature type="region of interest" description="Disordered" evidence="2">
    <location>
        <begin position="345"/>
        <end position="364"/>
    </location>
</feature>
<accession>A0AAE8SYA5</accession>
<organism evidence="5 6">
    <name type="scientific">Cephalotrichum gorgonifer</name>
    <dbReference type="NCBI Taxonomy" id="2041049"/>
    <lineage>
        <taxon>Eukaryota</taxon>
        <taxon>Fungi</taxon>
        <taxon>Dikarya</taxon>
        <taxon>Ascomycota</taxon>
        <taxon>Pezizomycotina</taxon>
        <taxon>Sordariomycetes</taxon>
        <taxon>Hypocreomycetidae</taxon>
        <taxon>Microascales</taxon>
        <taxon>Microascaceae</taxon>
        <taxon>Cephalotrichum</taxon>
    </lineage>
</organism>
<dbReference type="Pfam" id="PF25078">
    <property type="entry name" value="DUF7801"/>
    <property type="match status" value="1"/>
</dbReference>
<protein>
    <recommendedName>
        <fullName evidence="7">Up-regulated during septation protein 1 domain-containing protein</fullName>
    </recommendedName>
</protein>
<feature type="compositionally biased region" description="Gly residues" evidence="2">
    <location>
        <begin position="886"/>
        <end position="895"/>
    </location>
</feature>
<dbReference type="PANTHER" id="PTHR45615:SF63">
    <property type="entry name" value="CHROMOSOME UNDETERMINED SCAFFOLD_10, WHOLE GENOME SHOTGUN SEQUENCE"/>
    <property type="match status" value="1"/>
</dbReference>
<keyword evidence="1" id="KW-0175">Coiled coil</keyword>
<evidence type="ECO:0008006" key="7">
    <source>
        <dbReference type="Google" id="ProtNLM"/>
    </source>
</evidence>
<keyword evidence="6" id="KW-1185">Reference proteome</keyword>
<dbReference type="AlphaFoldDB" id="A0AAE8SYA5"/>
<reference evidence="5" key="1">
    <citation type="submission" date="2018-03" db="EMBL/GenBank/DDBJ databases">
        <authorList>
            <person name="Guldener U."/>
        </authorList>
    </citation>
    <scope>NUCLEOTIDE SEQUENCE</scope>
</reference>
<gene>
    <name evidence="5" type="ORF">DNG_08372</name>
</gene>
<dbReference type="Proteomes" id="UP001187682">
    <property type="component" value="Unassembled WGS sequence"/>
</dbReference>
<feature type="region of interest" description="Disordered" evidence="2">
    <location>
        <begin position="21"/>
        <end position="75"/>
    </location>
</feature>
<evidence type="ECO:0000259" key="3">
    <source>
        <dbReference type="Pfam" id="PF15456"/>
    </source>
</evidence>
<feature type="compositionally biased region" description="Polar residues" evidence="2">
    <location>
        <begin position="151"/>
        <end position="167"/>
    </location>
</feature>
<feature type="domain" description="DUF7801" evidence="4">
    <location>
        <begin position="740"/>
        <end position="801"/>
    </location>
</feature>
<proteinExistence type="predicted"/>
<feature type="region of interest" description="Disordered" evidence="2">
    <location>
        <begin position="882"/>
        <end position="905"/>
    </location>
</feature>
<dbReference type="InterPro" id="IPR029191">
    <property type="entry name" value="Uds1"/>
</dbReference>
<evidence type="ECO:0000259" key="4">
    <source>
        <dbReference type="Pfam" id="PF25078"/>
    </source>
</evidence>
<evidence type="ECO:0000256" key="2">
    <source>
        <dbReference type="SAM" id="MobiDB-lite"/>
    </source>
</evidence>
<evidence type="ECO:0000313" key="5">
    <source>
        <dbReference type="EMBL" id="SPO05685.1"/>
    </source>
</evidence>
<dbReference type="Gene3D" id="1.10.287.1490">
    <property type="match status" value="1"/>
</dbReference>
<feature type="region of interest" description="Disordered" evidence="2">
    <location>
        <begin position="268"/>
        <end position="294"/>
    </location>
</feature>
<feature type="compositionally biased region" description="Polar residues" evidence="2">
    <location>
        <begin position="52"/>
        <end position="75"/>
    </location>
</feature>
<dbReference type="PANTHER" id="PTHR45615">
    <property type="entry name" value="MYOSIN HEAVY CHAIN, NON-MUSCLE"/>
    <property type="match status" value="1"/>
</dbReference>